<evidence type="ECO:0000313" key="1">
    <source>
        <dbReference type="Proteomes" id="UP000887576"/>
    </source>
</evidence>
<reference evidence="2" key="1">
    <citation type="submission" date="2022-11" db="UniProtKB">
        <authorList>
            <consortium name="WormBaseParasite"/>
        </authorList>
    </citation>
    <scope>IDENTIFICATION</scope>
</reference>
<dbReference type="WBParaSite" id="JU765_v2.g10973.t1">
    <property type="protein sequence ID" value="JU765_v2.g10973.t1"/>
    <property type="gene ID" value="JU765_v2.g10973"/>
</dbReference>
<organism evidence="1 2">
    <name type="scientific">Panagrolaimus sp. JU765</name>
    <dbReference type="NCBI Taxonomy" id="591449"/>
    <lineage>
        <taxon>Eukaryota</taxon>
        <taxon>Metazoa</taxon>
        <taxon>Ecdysozoa</taxon>
        <taxon>Nematoda</taxon>
        <taxon>Chromadorea</taxon>
        <taxon>Rhabditida</taxon>
        <taxon>Tylenchina</taxon>
        <taxon>Panagrolaimomorpha</taxon>
        <taxon>Panagrolaimoidea</taxon>
        <taxon>Panagrolaimidae</taxon>
        <taxon>Panagrolaimus</taxon>
    </lineage>
</organism>
<sequence length="253" mass="29141">MDKEPKRYLCHLYKEQKCIDYSDICDLQGDCPNREDEDNKIHNCKLAPPSARCTFEETRYEAGCENWQIVNMPNSMELIRLASVADSMPVKSGKNSNVRQTKMPLDKTNNIPGIGHYLMFSTFGDDHAVSSQFSDTGLLYSHAMTPIYPRMDPKLKDPGNKLFGTCMVRFFFCHVGSTNFQIILERIKNPYKKVIWTPPRASLIEPCVWEKATIVLDYQPSEYFLKFGIAKMNNHKAMFLMDDFSLSPNCFLM</sequence>
<accession>A0AC34PXN0</accession>
<evidence type="ECO:0000313" key="2">
    <source>
        <dbReference type="WBParaSite" id="JU765_v2.g10973.t1"/>
    </source>
</evidence>
<dbReference type="Proteomes" id="UP000887576">
    <property type="component" value="Unplaced"/>
</dbReference>
<protein>
    <submittedName>
        <fullName evidence="2">MAM domain-containing protein</fullName>
    </submittedName>
</protein>
<proteinExistence type="predicted"/>
<name>A0AC34PXN0_9BILA</name>